<keyword evidence="2" id="KW-0472">Membrane</keyword>
<dbReference type="HOGENOM" id="CLU_2462854_0_0_6"/>
<keyword evidence="2" id="KW-1133">Transmembrane helix</keyword>
<name>Q1MZH0_9GAMM</name>
<keyword evidence="2" id="KW-0812">Transmembrane</keyword>
<reference evidence="3 4" key="1">
    <citation type="submission" date="2006-03" db="EMBL/GenBank/DDBJ databases">
        <authorList>
            <person name="Pinhassi J."/>
            <person name="Pedros-Alio C."/>
            <person name="Ferriera S."/>
            <person name="Johnson J."/>
            <person name="Kravitz S."/>
            <person name="Halpern A."/>
            <person name="Remington K."/>
            <person name="Beeson K."/>
            <person name="Tran B."/>
            <person name="Rogers Y.-H."/>
            <person name="Friedman R."/>
            <person name="Venter J.C."/>
        </authorList>
    </citation>
    <scope>NUCLEOTIDE SEQUENCE [LARGE SCALE GENOMIC DNA]</scope>
    <source>
        <strain evidence="3 4">RED65</strain>
    </source>
</reference>
<sequence length="88" mass="9620">MELLNWFKKPVKWWAGLALIVVGMPLVRGVEGCENCKLFGAIIIFTGLAMVMLFGKVDSSKNDSTLSQDDEEFKDGTDDHSKSGGPKA</sequence>
<dbReference type="AlphaFoldDB" id="Q1MZH0"/>
<evidence type="ECO:0000313" key="3">
    <source>
        <dbReference type="EMBL" id="EAT11296.1"/>
    </source>
</evidence>
<protein>
    <submittedName>
        <fullName evidence="3">Uncharacterized protein</fullName>
    </submittedName>
</protein>
<keyword evidence="4" id="KW-1185">Reference proteome</keyword>
<organism evidence="3 4">
    <name type="scientific">Bermanella marisrubri</name>
    <dbReference type="NCBI Taxonomy" id="207949"/>
    <lineage>
        <taxon>Bacteria</taxon>
        <taxon>Pseudomonadati</taxon>
        <taxon>Pseudomonadota</taxon>
        <taxon>Gammaproteobacteria</taxon>
        <taxon>Oceanospirillales</taxon>
        <taxon>Oceanospirillaceae</taxon>
        <taxon>Bermanella</taxon>
    </lineage>
</organism>
<gene>
    <name evidence="3" type="ORF">RED65_12752</name>
</gene>
<feature type="transmembrane region" description="Helical" evidence="2">
    <location>
        <begin position="39"/>
        <end position="57"/>
    </location>
</feature>
<accession>Q1MZH0</accession>
<dbReference type="Proteomes" id="UP000004263">
    <property type="component" value="Unassembled WGS sequence"/>
</dbReference>
<evidence type="ECO:0000256" key="2">
    <source>
        <dbReference type="SAM" id="Phobius"/>
    </source>
</evidence>
<feature type="region of interest" description="Disordered" evidence="1">
    <location>
        <begin position="61"/>
        <end position="88"/>
    </location>
</feature>
<dbReference type="EMBL" id="AAQH01000019">
    <property type="protein sequence ID" value="EAT11296.1"/>
    <property type="molecule type" value="Genomic_DNA"/>
</dbReference>
<proteinExistence type="predicted"/>
<dbReference type="RefSeq" id="WP_007018553.1">
    <property type="nucleotide sequence ID" value="NZ_CH724117.1"/>
</dbReference>
<evidence type="ECO:0000256" key="1">
    <source>
        <dbReference type="SAM" id="MobiDB-lite"/>
    </source>
</evidence>
<evidence type="ECO:0000313" key="4">
    <source>
        <dbReference type="Proteomes" id="UP000004263"/>
    </source>
</evidence>
<comment type="caution">
    <text evidence="3">The sequence shown here is derived from an EMBL/GenBank/DDBJ whole genome shotgun (WGS) entry which is preliminary data.</text>
</comment>